<proteinExistence type="predicted"/>
<feature type="region of interest" description="Disordered" evidence="1">
    <location>
        <begin position="179"/>
        <end position="198"/>
    </location>
</feature>
<gene>
    <name evidence="2" type="ORF">SEMRO_680_G186280.1</name>
</gene>
<dbReference type="AlphaFoldDB" id="A0A9N8E5Q7"/>
<feature type="region of interest" description="Disordered" evidence="1">
    <location>
        <begin position="134"/>
        <end position="164"/>
    </location>
</feature>
<feature type="compositionally biased region" description="Polar residues" evidence="1">
    <location>
        <begin position="146"/>
        <end position="156"/>
    </location>
</feature>
<organism evidence="2 3">
    <name type="scientific">Seminavis robusta</name>
    <dbReference type="NCBI Taxonomy" id="568900"/>
    <lineage>
        <taxon>Eukaryota</taxon>
        <taxon>Sar</taxon>
        <taxon>Stramenopiles</taxon>
        <taxon>Ochrophyta</taxon>
        <taxon>Bacillariophyta</taxon>
        <taxon>Bacillariophyceae</taxon>
        <taxon>Bacillariophycidae</taxon>
        <taxon>Naviculales</taxon>
        <taxon>Naviculaceae</taxon>
        <taxon>Seminavis</taxon>
    </lineage>
</organism>
<keyword evidence="3" id="KW-1185">Reference proteome</keyword>
<evidence type="ECO:0000313" key="2">
    <source>
        <dbReference type="EMBL" id="CAB9514878.1"/>
    </source>
</evidence>
<comment type="caution">
    <text evidence="2">The sequence shown here is derived from an EMBL/GenBank/DDBJ whole genome shotgun (WGS) entry which is preliminary data.</text>
</comment>
<name>A0A9N8E5Q7_9STRA</name>
<accession>A0A9N8E5Q7</accession>
<evidence type="ECO:0000313" key="3">
    <source>
        <dbReference type="Proteomes" id="UP001153069"/>
    </source>
</evidence>
<feature type="compositionally biased region" description="Polar residues" evidence="1">
    <location>
        <begin position="179"/>
        <end position="189"/>
    </location>
</feature>
<sequence length="198" mass="22191">MSSYLPTETHQLTPFASPTAGRKRCLDLDLDLPLLDTGSDSDTTSVLFLPPLPFVERQQNQQRDLSYFPRRVSGSCVETYATTSSISSSSSWGDGDVTPPLSPKPTIKVVSPGATANTFFNNINNNKRMRYTVEDQEQQDEDTTFRNKSVVTNTDTNRPRPPSPLWVISLEKLLLQEQRNSQRKNNTSFPVLPQLPKS</sequence>
<protein>
    <submittedName>
        <fullName evidence="2">Uncharacterized protein</fullName>
    </submittedName>
</protein>
<reference evidence="2" key="1">
    <citation type="submission" date="2020-06" db="EMBL/GenBank/DDBJ databases">
        <authorList>
            <consortium name="Plant Systems Biology data submission"/>
        </authorList>
    </citation>
    <scope>NUCLEOTIDE SEQUENCE</scope>
    <source>
        <strain evidence="2">D6</strain>
    </source>
</reference>
<evidence type="ECO:0000256" key="1">
    <source>
        <dbReference type="SAM" id="MobiDB-lite"/>
    </source>
</evidence>
<dbReference type="Proteomes" id="UP001153069">
    <property type="component" value="Unassembled WGS sequence"/>
</dbReference>
<dbReference type="EMBL" id="CAICTM010000679">
    <property type="protein sequence ID" value="CAB9514878.1"/>
    <property type="molecule type" value="Genomic_DNA"/>
</dbReference>